<evidence type="ECO:0000256" key="1">
    <source>
        <dbReference type="SAM" id="MobiDB-lite"/>
    </source>
</evidence>
<comment type="caution">
    <text evidence="2">The sequence shown here is derived from an EMBL/GenBank/DDBJ whole genome shotgun (WGS) entry which is preliminary data.</text>
</comment>
<gene>
    <name evidence="2" type="ORF">SDC9_161304</name>
</gene>
<dbReference type="EMBL" id="VSSQ01060551">
    <property type="protein sequence ID" value="MPN13978.1"/>
    <property type="molecule type" value="Genomic_DNA"/>
</dbReference>
<protein>
    <submittedName>
        <fullName evidence="2">Uncharacterized protein</fullName>
    </submittedName>
</protein>
<reference evidence="2" key="1">
    <citation type="submission" date="2019-08" db="EMBL/GenBank/DDBJ databases">
        <authorList>
            <person name="Kucharzyk K."/>
            <person name="Murdoch R.W."/>
            <person name="Higgins S."/>
            <person name="Loffler F."/>
        </authorList>
    </citation>
    <scope>NUCLEOTIDE SEQUENCE</scope>
</reference>
<feature type="compositionally biased region" description="Basic and acidic residues" evidence="1">
    <location>
        <begin position="35"/>
        <end position="56"/>
    </location>
</feature>
<sequence length="64" mass="7006">MPERHLVEADGILDLLQFGPDFGLGLRPVYGSGYGEEHTGQNGDDRDHHQHLHEGEALPAAANF</sequence>
<evidence type="ECO:0000313" key="2">
    <source>
        <dbReference type="EMBL" id="MPN13978.1"/>
    </source>
</evidence>
<proteinExistence type="predicted"/>
<dbReference type="AlphaFoldDB" id="A0A645FHU8"/>
<accession>A0A645FHU8</accession>
<feature type="region of interest" description="Disordered" evidence="1">
    <location>
        <begin position="33"/>
        <end position="64"/>
    </location>
</feature>
<organism evidence="2">
    <name type="scientific">bioreactor metagenome</name>
    <dbReference type="NCBI Taxonomy" id="1076179"/>
    <lineage>
        <taxon>unclassified sequences</taxon>
        <taxon>metagenomes</taxon>
        <taxon>ecological metagenomes</taxon>
    </lineage>
</organism>
<name>A0A645FHU8_9ZZZZ</name>